<sequence length="90" mass="10880">MQSYFFPFPFCNLYRSSQEIQKFPNGNTNRTLKVCLKYISYTGLVFAIFFLRSPSQMSTFSFFCQVFFFVMIFLKAAWRSRERTARRKDF</sequence>
<reference evidence="2" key="1">
    <citation type="submission" date="2014-11" db="EMBL/GenBank/DDBJ databases">
        <authorList>
            <person name="Amaro Gonzalez C."/>
        </authorList>
    </citation>
    <scope>NUCLEOTIDE SEQUENCE</scope>
</reference>
<organism evidence="2">
    <name type="scientific">Anguilla anguilla</name>
    <name type="common">European freshwater eel</name>
    <name type="synonym">Muraena anguilla</name>
    <dbReference type="NCBI Taxonomy" id="7936"/>
    <lineage>
        <taxon>Eukaryota</taxon>
        <taxon>Metazoa</taxon>
        <taxon>Chordata</taxon>
        <taxon>Craniata</taxon>
        <taxon>Vertebrata</taxon>
        <taxon>Euteleostomi</taxon>
        <taxon>Actinopterygii</taxon>
        <taxon>Neopterygii</taxon>
        <taxon>Teleostei</taxon>
        <taxon>Anguilliformes</taxon>
        <taxon>Anguillidae</taxon>
        <taxon>Anguilla</taxon>
    </lineage>
</organism>
<keyword evidence="1" id="KW-1133">Transmembrane helix</keyword>
<accession>A0A0E9XD35</accession>
<feature type="transmembrane region" description="Helical" evidence="1">
    <location>
        <begin position="34"/>
        <end position="51"/>
    </location>
</feature>
<evidence type="ECO:0000313" key="2">
    <source>
        <dbReference type="EMBL" id="JAI00342.1"/>
    </source>
</evidence>
<dbReference type="AlphaFoldDB" id="A0A0E9XD35"/>
<name>A0A0E9XD35_ANGAN</name>
<keyword evidence="1" id="KW-0812">Transmembrane</keyword>
<keyword evidence="1" id="KW-0472">Membrane</keyword>
<protein>
    <submittedName>
        <fullName evidence="2">Uncharacterized protein</fullName>
    </submittedName>
</protein>
<dbReference type="EMBL" id="GBXM01008236">
    <property type="protein sequence ID" value="JAI00342.1"/>
    <property type="molecule type" value="Transcribed_RNA"/>
</dbReference>
<feature type="transmembrane region" description="Helical" evidence="1">
    <location>
        <begin position="57"/>
        <end position="78"/>
    </location>
</feature>
<proteinExistence type="predicted"/>
<evidence type="ECO:0000256" key="1">
    <source>
        <dbReference type="SAM" id="Phobius"/>
    </source>
</evidence>
<reference evidence="2" key="2">
    <citation type="journal article" date="2015" name="Fish Shellfish Immunol.">
        <title>Early steps in the European eel (Anguilla anguilla)-Vibrio vulnificus interaction in the gills: Role of the RtxA13 toxin.</title>
        <authorList>
            <person name="Callol A."/>
            <person name="Pajuelo D."/>
            <person name="Ebbesson L."/>
            <person name="Teles M."/>
            <person name="MacKenzie S."/>
            <person name="Amaro C."/>
        </authorList>
    </citation>
    <scope>NUCLEOTIDE SEQUENCE</scope>
</reference>